<feature type="signal peptide" evidence="1">
    <location>
        <begin position="1"/>
        <end position="27"/>
    </location>
</feature>
<gene>
    <name evidence="2" type="ORF">RSSM_02636</name>
</gene>
<keyword evidence="3" id="KW-1185">Reference proteome</keyword>
<dbReference type="AlphaFoldDB" id="M5U387"/>
<feature type="chain" id="PRO_5004072838" evidence="1">
    <location>
        <begin position="28"/>
        <end position="271"/>
    </location>
</feature>
<evidence type="ECO:0000313" key="2">
    <source>
        <dbReference type="EMBL" id="EMI55927.1"/>
    </source>
</evidence>
<dbReference type="Pfam" id="PF06764">
    <property type="entry name" value="DUF1223"/>
    <property type="match status" value="1"/>
</dbReference>
<accession>M5U387</accession>
<sequence length="271" mass="28892">MMHAMCSLFIGVATFFCAAAVPTNAVAQDRGEAQPDSVSDTPQSDRQQASAIAVVELFTSQGCSSCPSADRVLQAIHANASTNELPVHVLSFHVDYWNHLGWEDPYSSPASTLRQKRYAVSMGSKRIFTPQMIVNGTASFVGSDSAKADNEVQRALAKAATVSVDIKELPREADHTVAIQFNVTGRLEGCLLQVAAVDSPQANSVTRGENAGADLTHVGVVRAFESVRLRDSAGEVELNLPDRVSAADVDVIAYVQNPKTLAIIGATKLRP</sequence>
<dbReference type="PANTHER" id="PTHR36057:SF1">
    <property type="entry name" value="LIPOPROTEIN LIPID ATTACHMENT SITE-LIKE PROTEIN, PUTATIVE (DUF1223)-RELATED"/>
    <property type="match status" value="1"/>
</dbReference>
<dbReference type="Proteomes" id="UP000011885">
    <property type="component" value="Unassembled WGS sequence"/>
</dbReference>
<dbReference type="PANTHER" id="PTHR36057">
    <property type="match status" value="1"/>
</dbReference>
<dbReference type="InterPro" id="IPR036249">
    <property type="entry name" value="Thioredoxin-like_sf"/>
</dbReference>
<dbReference type="InterPro" id="IPR010634">
    <property type="entry name" value="DUF1223"/>
</dbReference>
<evidence type="ECO:0000256" key="1">
    <source>
        <dbReference type="SAM" id="SignalP"/>
    </source>
</evidence>
<keyword evidence="1" id="KW-0732">Signal</keyword>
<protein>
    <submittedName>
        <fullName evidence="2">Secreted protein containing DUF1223</fullName>
    </submittedName>
</protein>
<dbReference type="PATRIC" id="fig|1263870.3.peg.2805"/>
<reference evidence="2 3" key="1">
    <citation type="journal article" date="2013" name="Mar. Genomics">
        <title>Expression of sulfatases in Rhodopirellula baltica and the diversity of sulfatases in the genus Rhodopirellula.</title>
        <authorList>
            <person name="Wegner C.E."/>
            <person name="Richter-Heitmann T."/>
            <person name="Klindworth A."/>
            <person name="Klockow C."/>
            <person name="Richter M."/>
            <person name="Achstetter T."/>
            <person name="Glockner F.O."/>
            <person name="Harder J."/>
        </authorList>
    </citation>
    <scope>NUCLEOTIDE SEQUENCE [LARGE SCALE GENOMIC DNA]</scope>
    <source>
        <strain evidence="2 3">SM41</strain>
    </source>
</reference>
<dbReference type="EMBL" id="ANOH01000185">
    <property type="protein sequence ID" value="EMI55927.1"/>
    <property type="molecule type" value="Genomic_DNA"/>
</dbReference>
<name>M5U387_9BACT</name>
<comment type="caution">
    <text evidence="2">The sequence shown here is derived from an EMBL/GenBank/DDBJ whole genome shotgun (WGS) entry which is preliminary data.</text>
</comment>
<dbReference type="SUPFAM" id="SSF52833">
    <property type="entry name" value="Thioredoxin-like"/>
    <property type="match status" value="1"/>
</dbReference>
<proteinExistence type="predicted"/>
<organism evidence="2 3">
    <name type="scientific">Rhodopirellula sallentina SM41</name>
    <dbReference type="NCBI Taxonomy" id="1263870"/>
    <lineage>
        <taxon>Bacteria</taxon>
        <taxon>Pseudomonadati</taxon>
        <taxon>Planctomycetota</taxon>
        <taxon>Planctomycetia</taxon>
        <taxon>Pirellulales</taxon>
        <taxon>Pirellulaceae</taxon>
        <taxon>Rhodopirellula</taxon>
    </lineage>
</organism>
<evidence type="ECO:0000313" key="3">
    <source>
        <dbReference type="Proteomes" id="UP000011885"/>
    </source>
</evidence>